<accession>A0A2C9CNH3</accession>
<protein>
    <submittedName>
        <fullName evidence="1">STAS domain-containing protein</fullName>
    </submittedName>
</protein>
<evidence type="ECO:0000313" key="2">
    <source>
        <dbReference type="Proteomes" id="UP000220034"/>
    </source>
</evidence>
<organism evidence="1 2">
    <name type="scientific">Pontivivens marinum</name>
    <dbReference type="NCBI Taxonomy" id="1690039"/>
    <lineage>
        <taxon>Bacteria</taxon>
        <taxon>Pseudomonadati</taxon>
        <taxon>Pseudomonadota</taxon>
        <taxon>Alphaproteobacteria</taxon>
        <taxon>Rhodobacterales</taxon>
        <taxon>Paracoccaceae</taxon>
        <taxon>Pontivivens</taxon>
    </lineage>
</organism>
<keyword evidence="2" id="KW-1185">Reference proteome</keyword>
<dbReference type="AlphaFoldDB" id="A0A2C9CNH3"/>
<sequence>MTEILLPARADAEVAIQTRQDILNAPADERVVIDAAQVTVFSTPLAMVLLSARDRAGGLTLRRPSEEIVDGFSTLGLFAQMMQMEIEG</sequence>
<reference evidence="2" key="1">
    <citation type="submission" date="2017-09" db="EMBL/GenBank/DDBJ databases">
        <authorList>
            <person name="Varghese N."/>
            <person name="Submissions S."/>
        </authorList>
    </citation>
    <scope>NUCLEOTIDE SEQUENCE [LARGE SCALE GENOMIC DNA]</scope>
    <source>
        <strain evidence="2">C7</strain>
    </source>
</reference>
<dbReference type="EMBL" id="OCTN01000001">
    <property type="protein sequence ID" value="SOH92758.1"/>
    <property type="molecule type" value="Genomic_DNA"/>
</dbReference>
<name>A0A2C9CNH3_9RHOB</name>
<dbReference type="RefSeq" id="WP_097928323.1">
    <property type="nucleotide sequence ID" value="NZ_OCTN01000001.1"/>
</dbReference>
<dbReference type="Proteomes" id="UP000220034">
    <property type="component" value="Unassembled WGS sequence"/>
</dbReference>
<proteinExistence type="predicted"/>
<gene>
    <name evidence="1" type="ORF">SAMN06273572_101606</name>
</gene>
<evidence type="ECO:0000313" key="1">
    <source>
        <dbReference type="EMBL" id="SOH92758.1"/>
    </source>
</evidence>